<organism evidence="2">
    <name type="scientific">Cacopsylla melanoneura</name>
    <dbReference type="NCBI Taxonomy" id="428564"/>
    <lineage>
        <taxon>Eukaryota</taxon>
        <taxon>Metazoa</taxon>
        <taxon>Ecdysozoa</taxon>
        <taxon>Arthropoda</taxon>
        <taxon>Hexapoda</taxon>
        <taxon>Insecta</taxon>
        <taxon>Pterygota</taxon>
        <taxon>Neoptera</taxon>
        <taxon>Paraneoptera</taxon>
        <taxon>Hemiptera</taxon>
        <taxon>Sternorrhyncha</taxon>
        <taxon>Psylloidea</taxon>
        <taxon>Psyllidae</taxon>
        <taxon>Psyllinae</taxon>
        <taxon>Cacopsylla</taxon>
    </lineage>
</organism>
<name>A0A8D9DYU2_9HEMI</name>
<proteinExistence type="predicted"/>
<dbReference type="EMBL" id="HBUF01392209">
    <property type="protein sequence ID" value="CAG6734292.1"/>
    <property type="molecule type" value="Transcribed_RNA"/>
</dbReference>
<protein>
    <submittedName>
        <fullName evidence="2">Uncharacterized protein</fullName>
    </submittedName>
</protein>
<sequence length="106" mass="12308">MHYCSYISWTCITRVHQDILITMILILKRTVSFIKALKTIPLTSFQHLTITSLLTILNMTNLILMTHQINPILRCQTMATMNLYPLLLDLKKTRNPTFGMNISIRT</sequence>
<reference evidence="2" key="1">
    <citation type="submission" date="2021-05" db="EMBL/GenBank/DDBJ databases">
        <authorList>
            <person name="Alioto T."/>
            <person name="Alioto T."/>
            <person name="Gomez Garrido J."/>
        </authorList>
    </citation>
    <scope>NUCLEOTIDE SEQUENCE</scope>
</reference>
<evidence type="ECO:0000313" key="2">
    <source>
        <dbReference type="EMBL" id="CAG6734292.1"/>
    </source>
</evidence>
<accession>A0A8D9DYU2</accession>
<dbReference type="AlphaFoldDB" id="A0A8D9DYU2"/>
<feature type="transmembrane region" description="Helical" evidence="1">
    <location>
        <begin position="48"/>
        <end position="66"/>
    </location>
</feature>
<keyword evidence="1" id="KW-1133">Transmembrane helix</keyword>
<keyword evidence="1" id="KW-0812">Transmembrane</keyword>
<keyword evidence="1" id="KW-0472">Membrane</keyword>
<evidence type="ECO:0000256" key="1">
    <source>
        <dbReference type="SAM" id="Phobius"/>
    </source>
</evidence>
<feature type="transmembrane region" description="Helical" evidence="1">
    <location>
        <begin position="6"/>
        <end position="27"/>
    </location>
</feature>